<organism evidence="1 2">
    <name type="scientific">Vibrio owensii CAIM 1854 = LMG 25443</name>
    <dbReference type="NCBI Taxonomy" id="1229493"/>
    <lineage>
        <taxon>Bacteria</taxon>
        <taxon>Pseudomonadati</taxon>
        <taxon>Pseudomonadota</taxon>
        <taxon>Gammaproteobacteria</taxon>
        <taxon>Vibrionales</taxon>
        <taxon>Vibrionaceae</taxon>
        <taxon>Vibrio</taxon>
    </lineage>
</organism>
<evidence type="ECO:0000313" key="1">
    <source>
        <dbReference type="EMBL" id="KIF52180.1"/>
    </source>
</evidence>
<sequence length="182" mass="19528">MKIRSSALGFTLMELILVIVLLSILSLFAASRFMGKGSVSAFALQEQVISVIRQVQVSRMQSNINIPNKSYPERCLPSSYNAGEDSSYTNFCLSITSTCIGSSAACNLVSNERDARSDIVVDSSAQFSIINGASSPIEFDLLGNPLNVSSAGISILIQDKNGQSQCRVLINPQGYVSEETCS</sequence>
<accession>A0A0C1Z565</accession>
<dbReference type="PATRIC" id="fig|1229493.5.peg.2211"/>
<dbReference type="InterPro" id="IPR045584">
    <property type="entry name" value="Pilin-like"/>
</dbReference>
<dbReference type="Gene3D" id="3.30.700.10">
    <property type="entry name" value="Glycoprotein, Type 4 Pilin"/>
    <property type="match status" value="1"/>
</dbReference>
<proteinExistence type="predicted"/>
<comment type="caution">
    <text evidence="1">The sequence shown here is derived from an EMBL/GenBank/DDBJ whole genome shotgun (WGS) entry which is preliminary data.</text>
</comment>
<dbReference type="RefSeq" id="WP_020195902.1">
    <property type="nucleotide sequence ID" value="NZ_BAOH01000033.1"/>
</dbReference>
<evidence type="ECO:0000313" key="2">
    <source>
        <dbReference type="Proteomes" id="UP000031586"/>
    </source>
</evidence>
<dbReference type="Proteomes" id="UP000031586">
    <property type="component" value="Unassembled WGS sequence"/>
</dbReference>
<dbReference type="InterPro" id="IPR012902">
    <property type="entry name" value="N_methyl_site"/>
</dbReference>
<reference evidence="1 2" key="1">
    <citation type="submission" date="2014-07" db="EMBL/GenBank/DDBJ databases">
        <title>Unique and conserved regions in Vibrio harveyi and related species in comparison with the shrimp pathogen Vibrio harveyi CAIM 1792.</title>
        <authorList>
            <person name="Espinoza-Valles I."/>
            <person name="Vora G."/>
            <person name="Leekitcharoenphon P."/>
            <person name="Ussery D."/>
            <person name="Hoj L."/>
            <person name="Gomez-Gil B."/>
        </authorList>
    </citation>
    <scope>NUCLEOTIDE SEQUENCE [LARGE SCALE GENOMIC DNA]</scope>
    <source>
        <strain evidence="2">CAIM 1854 / LMG 25443</strain>
    </source>
</reference>
<dbReference type="EMBL" id="JPRD01000024">
    <property type="protein sequence ID" value="KIF52180.1"/>
    <property type="molecule type" value="Genomic_DNA"/>
</dbReference>
<dbReference type="SUPFAM" id="SSF54523">
    <property type="entry name" value="Pili subunits"/>
    <property type="match status" value="1"/>
</dbReference>
<gene>
    <name evidence="1" type="ORF">H735_15320</name>
</gene>
<name>A0A0C1Z565_9VIBR</name>
<protein>
    <submittedName>
        <fullName evidence="1">MSHA biogenesis protein MshC</fullName>
    </submittedName>
</protein>
<dbReference type="AlphaFoldDB" id="A0A0C1Z565"/>
<dbReference type="NCBIfam" id="TIGR02532">
    <property type="entry name" value="IV_pilin_GFxxxE"/>
    <property type="match status" value="1"/>
</dbReference>